<keyword evidence="2" id="KW-1185">Reference proteome</keyword>
<reference evidence="1" key="1">
    <citation type="submission" date="2020-08" db="EMBL/GenBank/DDBJ databases">
        <title>Multicomponent nature underlies the extraordinary mechanical properties of spider dragline silk.</title>
        <authorList>
            <person name="Kono N."/>
            <person name="Nakamura H."/>
            <person name="Mori M."/>
            <person name="Yoshida Y."/>
            <person name="Ohtoshi R."/>
            <person name="Malay A.D."/>
            <person name="Moran D.A.P."/>
            <person name="Tomita M."/>
            <person name="Numata K."/>
            <person name="Arakawa K."/>
        </authorList>
    </citation>
    <scope>NUCLEOTIDE SEQUENCE</scope>
</reference>
<dbReference type="AlphaFoldDB" id="A0A8X6UPS5"/>
<name>A0A8X6UPS5_NEPPI</name>
<dbReference type="EMBL" id="BMAW01034509">
    <property type="protein sequence ID" value="GFU35523.1"/>
    <property type="molecule type" value="Genomic_DNA"/>
</dbReference>
<evidence type="ECO:0000313" key="2">
    <source>
        <dbReference type="Proteomes" id="UP000887013"/>
    </source>
</evidence>
<proteinExistence type="predicted"/>
<dbReference type="OrthoDB" id="10318862at2759"/>
<dbReference type="Proteomes" id="UP000887013">
    <property type="component" value="Unassembled WGS sequence"/>
</dbReference>
<organism evidence="1 2">
    <name type="scientific">Nephila pilipes</name>
    <name type="common">Giant wood spider</name>
    <name type="synonym">Nephila maculata</name>
    <dbReference type="NCBI Taxonomy" id="299642"/>
    <lineage>
        <taxon>Eukaryota</taxon>
        <taxon>Metazoa</taxon>
        <taxon>Ecdysozoa</taxon>
        <taxon>Arthropoda</taxon>
        <taxon>Chelicerata</taxon>
        <taxon>Arachnida</taxon>
        <taxon>Araneae</taxon>
        <taxon>Araneomorphae</taxon>
        <taxon>Entelegynae</taxon>
        <taxon>Araneoidea</taxon>
        <taxon>Nephilidae</taxon>
        <taxon>Nephila</taxon>
    </lineage>
</organism>
<protein>
    <submittedName>
        <fullName evidence="1">Histone-lysine N-methyltransferase PR-Set7</fullName>
    </submittedName>
</protein>
<evidence type="ECO:0000313" key="1">
    <source>
        <dbReference type="EMBL" id="GFU35523.1"/>
    </source>
</evidence>
<comment type="caution">
    <text evidence="1">The sequence shown here is derived from an EMBL/GenBank/DDBJ whole genome shotgun (WGS) entry which is preliminary data.</text>
</comment>
<gene>
    <name evidence="1" type="primary">PR-Set7</name>
    <name evidence="1" type="ORF">NPIL_135721</name>
</gene>
<accession>A0A8X6UPS5</accession>
<sequence length="126" mass="14231">MYINFYLAGRKKTHRSKTLVESSKISEKGSKVIQTDITKYFVQHEEDSITDNLRLPEGSLPSPDDAALPCSTSVCSDLIKSLKDEKSVGSDKDVDKNETIVPEEKIQKIFDMTNKDKSDFSKKKKN</sequence>
<feature type="non-terminal residue" evidence="1">
    <location>
        <position position="1"/>
    </location>
</feature>